<dbReference type="AlphaFoldDB" id="A0A0J7MV18"/>
<name>A0A0J7MV18_LASNI</name>
<protein>
    <submittedName>
        <fullName evidence="1">Uncharacterized protein</fullName>
    </submittedName>
</protein>
<proteinExistence type="predicted"/>
<evidence type="ECO:0000313" key="2">
    <source>
        <dbReference type="Proteomes" id="UP000036403"/>
    </source>
</evidence>
<comment type="caution">
    <text evidence="1">The sequence shown here is derived from an EMBL/GenBank/DDBJ whole genome shotgun (WGS) entry which is preliminary data.</text>
</comment>
<dbReference type="PaxDb" id="67767-A0A0J7MV18"/>
<accession>A0A0J7MV18</accession>
<sequence>MALGSALDFDEAAAIVHHHIHVGVADGIFRIVQVQYRLTLIDADRDGRYRTDDRVALQAFVQHQLVDGIDQGDISAGDRCGAGTAVGLQDIAVQGDHAFTQRLAVDAGAQAAPDQALDFHRPSTLAAAGGFALAAASSSMLAVHSTWVSP</sequence>
<evidence type="ECO:0000313" key="1">
    <source>
        <dbReference type="EMBL" id="KMQ84340.1"/>
    </source>
</evidence>
<reference evidence="1 2" key="1">
    <citation type="submission" date="2015-04" db="EMBL/GenBank/DDBJ databases">
        <title>Lasius niger genome sequencing.</title>
        <authorList>
            <person name="Konorov E.A."/>
            <person name="Nikitin M.A."/>
            <person name="Kirill M.V."/>
            <person name="Chang P."/>
        </authorList>
    </citation>
    <scope>NUCLEOTIDE SEQUENCE [LARGE SCALE GENOMIC DNA]</scope>
    <source>
        <tissue evidence="1">Whole</tissue>
    </source>
</reference>
<dbReference type="Proteomes" id="UP000036403">
    <property type="component" value="Unassembled WGS sequence"/>
</dbReference>
<gene>
    <name evidence="1" type="ORF">RF55_17930</name>
</gene>
<keyword evidence="2" id="KW-1185">Reference proteome</keyword>
<dbReference type="EMBL" id="LBMM01016689">
    <property type="protein sequence ID" value="KMQ84340.1"/>
    <property type="molecule type" value="Genomic_DNA"/>
</dbReference>
<organism evidence="1 2">
    <name type="scientific">Lasius niger</name>
    <name type="common">Black garden ant</name>
    <dbReference type="NCBI Taxonomy" id="67767"/>
    <lineage>
        <taxon>Eukaryota</taxon>
        <taxon>Metazoa</taxon>
        <taxon>Ecdysozoa</taxon>
        <taxon>Arthropoda</taxon>
        <taxon>Hexapoda</taxon>
        <taxon>Insecta</taxon>
        <taxon>Pterygota</taxon>
        <taxon>Neoptera</taxon>
        <taxon>Endopterygota</taxon>
        <taxon>Hymenoptera</taxon>
        <taxon>Apocrita</taxon>
        <taxon>Aculeata</taxon>
        <taxon>Formicoidea</taxon>
        <taxon>Formicidae</taxon>
        <taxon>Formicinae</taxon>
        <taxon>Lasius</taxon>
        <taxon>Lasius</taxon>
    </lineage>
</organism>